<dbReference type="Pfam" id="PF04101">
    <property type="entry name" value="Glyco_tran_28_C"/>
    <property type="match status" value="1"/>
</dbReference>
<dbReference type="EMBL" id="JADBGG010000006">
    <property type="protein sequence ID" value="MBE1424574.1"/>
    <property type="molecule type" value="Genomic_DNA"/>
</dbReference>
<dbReference type="InterPro" id="IPR007235">
    <property type="entry name" value="Glyco_trans_28_C"/>
</dbReference>
<proteinExistence type="predicted"/>
<dbReference type="PANTHER" id="PTHR21015">
    <property type="entry name" value="UDP-N-ACETYLGLUCOSAMINE--N-ACETYLMURAMYL-(PENTAPEPTIDE) PYROPHOSPHORYL-UNDECAPRENOL N-ACETYLGLUCOSAMINE TRANSFERASE 1"/>
    <property type="match status" value="1"/>
</dbReference>
<comment type="caution">
    <text evidence="2">The sequence shown here is derived from an EMBL/GenBank/DDBJ whole genome shotgun (WGS) entry which is preliminary data.</text>
</comment>
<evidence type="ECO:0000313" key="3">
    <source>
        <dbReference type="Proteomes" id="UP000639010"/>
    </source>
</evidence>
<protein>
    <recommendedName>
        <fullName evidence="1">Glycosyl transferase family 28 C-terminal domain-containing protein</fullName>
    </recommendedName>
</protein>
<organism evidence="2 3">
    <name type="scientific">Desulfomicrobium macestii</name>
    <dbReference type="NCBI Taxonomy" id="90731"/>
    <lineage>
        <taxon>Bacteria</taxon>
        <taxon>Pseudomonadati</taxon>
        <taxon>Thermodesulfobacteriota</taxon>
        <taxon>Desulfovibrionia</taxon>
        <taxon>Desulfovibrionales</taxon>
        <taxon>Desulfomicrobiaceae</taxon>
        <taxon>Desulfomicrobium</taxon>
    </lineage>
</organism>
<evidence type="ECO:0000259" key="1">
    <source>
        <dbReference type="Pfam" id="PF04101"/>
    </source>
</evidence>
<keyword evidence="3" id="KW-1185">Reference proteome</keyword>
<sequence length="355" mass="38758">MPKFVFFCTNGVGLGHMSRCLSYARRLQSNASITFFSLASAIDIIEKFGFEADYFVSHYWTCNTSSEWNRELAVRFGVMLERVQPDVVVFDGTWPFQGFMAACNAYGRPALVWSNRGLNKERSSSLSVDENLFDLIIVPGELGASFGTESLAGGRKKITVPPVTILDDHELMSRRAARDELGLDAVGRYALFSLGAGNINDIGGVGADLIARLESEGFSIVWTRAPISMRDVELPPKAEPLSVYPLVRYLRAFDVFIGAAGYNTCCEVVQAGVPSLLIPNASTRLDDQARRASLVAEHAPVVVSDCQTPAECSAAVKDLLEMLGRSTSRTSSIPMNGAAMAADEILALARRRRKR</sequence>
<name>A0ABR9H1J4_9BACT</name>
<dbReference type="PANTHER" id="PTHR21015:SF22">
    <property type="entry name" value="GLYCOSYLTRANSFERASE"/>
    <property type="match status" value="1"/>
</dbReference>
<dbReference type="Gene3D" id="3.40.50.2000">
    <property type="entry name" value="Glycogen Phosphorylase B"/>
    <property type="match status" value="1"/>
</dbReference>
<dbReference type="Proteomes" id="UP000639010">
    <property type="component" value="Unassembled WGS sequence"/>
</dbReference>
<dbReference type="Gene3D" id="3.40.50.11190">
    <property type="match status" value="1"/>
</dbReference>
<dbReference type="RefSeq" id="WP_225940274.1">
    <property type="nucleotide sequence ID" value="NZ_JADBGG010000006.1"/>
</dbReference>
<reference evidence="2 3" key="1">
    <citation type="submission" date="2020-10" db="EMBL/GenBank/DDBJ databases">
        <title>Genomic Encyclopedia of Type Strains, Phase IV (KMG-IV): sequencing the most valuable type-strain genomes for metagenomic binning, comparative biology and taxonomic classification.</title>
        <authorList>
            <person name="Goeker M."/>
        </authorList>
    </citation>
    <scope>NUCLEOTIDE SEQUENCE [LARGE SCALE GENOMIC DNA]</scope>
    <source>
        <strain evidence="2 3">DSM 4194</strain>
    </source>
</reference>
<evidence type="ECO:0000313" key="2">
    <source>
        <dbReference type="EMBL" id="MBE1424574.1"/>
    </source>
</evidence>
<accession>A0ABR9H1J4</accession>
<dbReference type="SUPFAM" id="SSF53756">
    <property type="entry name" value="UDP-Glycosyltransferase/glycogen phosphorylase"/>
    <property type="match status" value="1"/>
</dbReference>
<gene>
    <name evidence="2" type="ORF">H4684_001206</name>
</gene>
<feature type="domain" description="Glycosyl transferase family 28 C-terminal" evidence="1">
    <location>
        <begin position="246"/>
        <end position="329"/>
    </location>
</feature>